<feature type="domain" description="Glyoxalase-like" evidence="1">
    <location>
        <begin position="29"/>
        <end position="129"/>
    </location>
</feature>
<dbReference type="AlphaFoldDB" id="A0A2U1TGS7"/>
<comment type="caution">
    <text evidence="2">The sequence shown here is derived from an EMBL/GenBank/DDBJ whole genome shotgun (WGS) entry which is preliminary data.</text>
</comment>
<dbReference type="Gene3D" id="3.10.180.10">
    <property type="entry name" value="2,3-Dihydroxybiphenyl 1,2-Dioxygenase, domain 1"/>
    <property type="match status" value="1"/>
</dbReference>
<reference evidence="3" key="1">
    <citation type="submission" date="2018-04" db="EMBL/GenBank/DDBJ databases">
        <authorList>
            <person name="Liu S."/>
            <person name="Wang Z."/>
            <person name="Li J."/>
        </authorList>
    </citation>
    <scope>NUCLEOTIDE SEQUENCE [LARGE SCALE GENOMIC DNA]</scope>
    <source>
        <strain evidence="3">622</strain>
    </source>
</reference>
<dbReference type="PANTHER" id="PTHR35908:SF1">
    <property type="entry name" value="CONSERVED PROTEIN"/>
    <property type="match status" value="1"/>
</dbReference>
<dbReference type="OrthoDB" id="5524593at2"/>
<dbReference type="Pfam" id="PF18029">
    <property type="entry name" value="Glyoxalase_6"/>
    <property type="match status" value="1"/>
</dbReference>
<name>A0A2U1TGS7_9MICO</name>
<organism evidence="2 3">
    <name type="scientific">Mycetocola zhujimingii</name>
    <dbReference type="NCBI Taxonomy" id="2079792"/>
    <lineage>
        <taxon>Bacteria</taxon>
        <taxon>Bacillati</taxon>
        <taxon>Actinomycetota</taxon>
        <taxon>Actinomycetes</taxon>
        <taxon>Micrococcales</taxon>
        <taxon>Microbacteriaceae</taxon>
        <taxon>Mycetocola</taxon>
    </lineage>
</organism>
<evidence type="ECO:0000313" key="2">
    <source>
        <dbReference type="EMBL" id="PWC08101.1"/>
    </source>
</evidence>
<sequence length="135" mass="14575">MADVAGDEFCVIEDRNAYLAGCGPLAEVTCEGTRTVGLFWSNVLAWPLVWDEGGETAIQSPAGGTKIAWNGESVMPDAARARQYFVLTVPGNELDHEVRRLLDLGASGHSVGRTGETVLRDPDGYEFEVRPTSAY</sequence>
<proteinExistence type="predicted"/>
<dbReference type="CDD" id="cd06587">
    <property type="entry name" value="VOC"/>
    <property type="match status" value="1"/>
</dbReference>
<dbReference type="InterPro" id="IPR041581">
    <property type="entry name" value="Glyoxalase_6"/>
</dbReference>
<dbReference type="Proteomes" id="UP000244962">
    <property type="component" value="Unassembled WGS sequence"/>
</dbReference>
<evidence type="ECO:0000259" key="1">
    <source>
        <dbReference type="Pfam" id="PF18029"/>
    </source>
</evidence>
<dbReference type="SUPFAM" id="SSF54593">
    <property type="entry name" value="Glyoxalase/Bleomycin resistance protein/Dihydroxybiphenyl dioxygenase"/>
    <property type="match status" value="1"/>
</dbReference>
<protein>
    <recommendedName>
        <fullName evidence="1">Glyoxalase-like domain-containing protein</fullName>
    </recommendedName>
</protein>
<dbReference type="KEGG" id="myl:C3E77_07935"/>
<dbReference type="InterPro" id="IPR029068">
    <property type="entry name" value="Glyas_Bleomycin-R_OHBP_Dase"/>
</dbReference>
<dbReference type="PANTHER" id="PTHR35908">
    <property type="entry name" value="HYPOTHETICAL FUSION PROTEIN"/>
    <property type="match status" value="1"/>
</dbReference>
<accession>A0A2U1TGS7</accession>
<gene>
    <name evidence="2" type="ORF">DF223_01730</name>
</gene>
<dbReference type="EMBL" id="QEFB01000001">
    <property type="protein sequence ID" value="PWC08101.1"/>
    <property type="molecule type" value="Genomic_DNA"/>
</dbReference>
<evidence type="ECO:0000313" key="3">
    <source>
        <dbReference type="Proteomes" id="UP000244962"/>
    </source>
</evidence>
<keyword evidence="3" id="KW-1185">Reference proteome</keyword>